<evidence type="ECO:0000256" key="1">
    <source>
        <dbReference type="ARBA" id="ARBA00022448"/>
    </source>
</evidence>
<keyword evidence="1" id="KW-0813">Transport</keyword>
<dbReference type="InterPro" id="IPR036095">
    <property type="entry name" value="PTS_EIIB-like_sf"/>
</dbReference>
<dbReference type="GO" id="GO:0016301">
    <property type="term" value="F:kinase activity"/>
    <property type="evidence" value="ECO:0007669"/>
    <property type="project" value="UniProtKB-KW"/>
</dbReference>
<dbReference type="Pfam" id="PF02302">
    <property type="entry name" value="PTS_IIB"/>
    <property type="match status" value="1"/>
</dbReference>
<dbReference type="CDD" id="cd05564">
    <property type="entry name" value="PTS_IIB_chitobiose_lichenan"/>
    <property type="match status" value="1"/>
</dbReference>
<reference evidence="9 10" key="1">
    <citation type="journal article" date="2015" name="Genome Announc.">
        <title>Expanding the biotechnology potential of lactobacilli through comparative genomics of 213 strains and associated genera.</title>
        <authorList>
            <person name="Sun Z."/>
            <person name="Harris H.M."/>
            <person name="McCann A."/>
            <person name="Guo C."/>
            <person name="Argimon S."/>
            <person name="Zhang W."/>
            <person name="Yang X."/>
            <person name="Jeffery I.B."/>
            <person name="Cooney J.C."/>
            <person name="Kagawa T.F."/>
            <person name="Liu W."/>
            <person name="Song Y."/>
            <person name="Salvetti E."/>
            <person name="Wrobel A."/>
            <person name="Rasinkangas P."/>
            <person name="Parkhill J."/>
            <person name="Rea M.C."/>
            <person name="O'Sullivan O."/>
            <person name="Ritari J."/>
            <person name="Douillard F.P."/>
            <person name="Paul Ross R."/>
            <person name="Yang R."/>
            <person name="Briner A.E."/>
            <person name="Felis G.E."/>
            <person name="de Vos W.M."/>
            <person name="Barrangou R."/>
            <person name="Klaenhammer T.R."/>
            <person name="Caufield P.W."/>
            <person name="Cui Y."/>
            <person name="Zhang H."/>
            <person name="O'Toole P.W."/>
        </authorList>
    </citation>
    <scope>NUCLEOTIDE SEQUENCE [LARGE SCALE GENOMIC DNA]</scope>
    <source>
        <strain evidence="9 10">DSM 13343</strain>
    </source>
</reference>
<evidence type="ECO:0000256" key="7">
    <source>
        <dbReference type="PROSITE-ProRule" id="PRU00423"/>
    </source>
</evidence>
<dbReference type="SUPFAM" id="SSF52794">
    <property type="entry name" value="PTS system IIB component-like"/>
    <property type="match status" value="1"/>
</dbReference>
<keyword evidence="5" id="KW-0598">Phosphotransferase system</keyword>
<sequence length="108" mass="11786">MSKILLMCAGGMSTSILAKRMQQASKDLGREDVIVARPAADTRNRLLNEKPDVLLIGPQIRFMLSQIQSAAEGFDLPITVMPNHDYGTMNGEAIMALAIKLMTEPKNA</sequence>
<evidence type="ECO:0000313" key="9">
    <source>
        <dbReference type="EMBL" id="KRL47288.1"/>
    </source>
</evidence>
<comment type="caution">
    <text evidence="9">The sequence shown here is derived from an EMBL/GenBank/DDBJ whole genome shotgun (WGS) entry which is preliminary data.</text>
</comment>
<dbReference type="GO" id="GO:0008982">
    <property type="term" value="F:protein-N(PI)-phosphohistidine-sugar phosphotransferase activity"/>
    <property type="evidence" value="ECO:0007669"/>
    <property type="project" value="InterPro"/>
</dbReference>
<dbReference type="AlphaFoldDB" id="A0A0R1R200"/>
<dbReference type="PROSITE" id="PS51100">
    <property type="entry name" value="PTS_EIIB_TYPE_3"/>
    <property type="match status" value="1"/>
</dbReference>
<dbReference type="Proteomes" id="UP000051790">
    <property type="component" value="Unassembled WGS sequence"/>
</dbReference>
<dbReference type="InterPro" id="IPR003501">
    <property type="entry name" value="PTS_EIIB_2/3"/>
</dbReference>
<keyword evidence="10" id="KW-1185">Reference proteome</keyword>
<keyword evidence="3" id="KW-0762">Sugar transport</keyword>
<feature type="domain" description="PTS EIIB type-3" evidence="8">
    <location>
        <begin position="1"/>
        <end position="108"/>
    </location>
</feature>
<evidence type="ECO:0000256" key="5">
    <source>
        <dbReference type="ARBA" id="ARBA00022683"/>
    </source>
</evidence>
<name>A0A0R1R200_9LACO</name>
<dbReference type="PATRIC" id="fig|1423769.4.peg.309"/>
<dbReference type="OrthoDB" id="9808134at2"/>
<evidence type="ECO:0000259" key="8">
    <source>
        <dbReference type="PROSITE" id="PS51100"/>
    </source>
</evidence>
<dbReference type="RefSeq" id="WP_054714560.1">
    <property type="nucleotide sequence ID" value="NZ_AZEU01000100.1"/>
</dbReference>
<dbReference type="PANTHER" id="PTHR34581:SF2">
    <property type="entry name" value="PTS SYSTEM N,N'-DIACETYLCHITOBIOSE-SPECIFIC EIIB COMPONENT"/>
    <property type="match status" value="1"/>
</dbReference>
<dbReference type="InterPro" id="IPR013012">
    <property type="entry name" value="PTS_EIIB_3"/>
</dbReference>
<keyword evidence="4" id="KW-0808">Transferase</keyword>
<feature type="modified residue" description="Phosphocysteine; by EIIA" evidence="7">
    <location>
        <position position="8"/>
    </location>
</feature>
<dbReference type="PANTHER" id="PTHR34581">
    <property type="entry name" value="PTS SYSTEM N,N'-DIACETYLCHITOBIOSE-SPECIFIC EIIB COMPONENT"/>
    <property type="match status" value="1"/>
</dbReference>
<dbReference type="InterPro" id="IPR051819">
    <property type="entry name" value="PTS_sugar-specific_EIIB"/>
</dbReference>
<evidence type="ECO:0000313" key="10">
    <source>
        <dbReference type="Proteomes" id="UP000051790"/>
    </source>
</evidence>
<dbReference type="GO" id="GO:0009401">
    <property type="term" value="P:phosphoenolpyruvate-dependent sugar phosphotransferase system"/>
    <property type="evidence" value="ECO:0007669"/>
    <property type="project" value="UniProtKB-KW"/>
</dbReference>
<protein>
    <recommendedName>
        <fullName evidence="8">PTS EIIB type-3 domain-containing protein</fullName>
    </recommendedName>
</protein>
<gene>
    <name evidence="9" type="ORF">FD01_GL000286</name>
</gene>
<organism evidence="9 10">
    <name type="scientific">Lacticaseibacillus manihotivorans DSM 13343 = JCM 12514</name>
    <dbReference type="NCBI Taxonomy" id="1423769"/>
    <lineage>
        <taxon>Bacteria</taxon>
        <taxon>Bacillati</taxon>
        <taxon>Bacillota</taxon>
        <taxon>Bacilli</taxon>
        <taxon>Lactobacillales</taxon>
        <taxon>Lactobacillaceae</taxon>
        <taxon>Lacticaseibacillus</taxon>
    </lineage>
</organism>
<dbReference type="Gene3D" id="3.40.50.2300">
    <property type="match status" value="1"/>
</dbReference>
<evidence type="ECO:0000256" key="3">
    <source>
        <dbReference type="ARBA" id="ARBA00022597"/>
    </source>
</evidence>
<keyword evidence="6" id="KW-0418">Kinase</keyword>
<keyword evidence="2" id="KW-0597">Phosphoprotein</keyword>
<dbReference type="EMBL" id="AZEU01000100">
    <property type="protein sequence ID" value="KRL47288.1"/>
    <property type="molecule type" value="Genomic_DNA"/>
</dbReference>
<proteinExistence type="predicted"/>
<evidence type="ECO:0000256" key="4">
    <source>
        <dbReference type="ARBA" id="ARBA00022679"/>
    </source>
</evidence>
<evidence type="ECO:0000256" key="2">
    <source>
        <dbReference type="ARBA" id="ARBA00022553"/>
    </source>
</evidence>
<accession>A0A0R1R200</accession>
<evidence type="ECO:0000256" key="6">
    <source>
        <dbReference type="ARBA" id="ARBA00022777"/>
    </source>
</evidence>